<dbReference type="GO" id="GO:0003723">
    <property type="term" value="F:RNA binding"/>
    <property type="evidence" value="ECO:0007669"/>
    <property type="project" value="UniProtKB-KW"/>
</dbReference>
<evidence type="ECO:0000256" key="3">
    <source>
        <dbReference type="ARBA" id="ARBA00004123"/>
    </source>
</evidence>
<keyword evidence="11" id="KW-0378">Hydrolase</keyword>
<evidence type="ECO:0000256" key="5">
    <source>
        <dbReference type="ARBA" id="ARBA00008372"/>
    </source>
</evidence>
<keyword evidence="10" id="KW-0479">Metal-binding</keyword>
<dbReference type="EC" id="3.1.13.4" evidence="7"/>
<dbReference type="InterPro" id="IPR039637">
    <property type="entry name" value="CNOT7/CNOT8/Pop2"/>
</dbReference>
<evidence type="ECO:0000256" key="9">
    <source>
        <dbReference type="ARBA" id="ARBA00022722"/>
    </source>
</evidence>
<reference evidence="18 19" key="1">
    <citation type="journal article" date="2013" name="Front. Plant Sci.">
        <title>The Reference Genome of the Halophytic Plant Eutrema salsugineum.</title>
        <authorList>
            <person name="Yang R."/>
            <person name="Jarvis D.E."/>
            <person name="Chen H."/>
            <person name="Beilstein M.A."/>
            <person name="Grimwood J."/>
            <person name="Jenkins J."/>
            <person name="Shu S."/>
            <person name="Prochnik S."/>
            <person name="Xin M."/>
            <person name="Ma C."/>
            <person name="Schmutz J."/>
            <person name="Wing R.A."/>
            <person name="Mitchell-Olds T."/>
            <person name="Schumaker K.S."/>
            <person name="Wang X."/>
        </authorList>
    </citation>
    <scope>NUCLEOTIDE SEQUENCE [LARGE SCALE GENOMIC DNA]</scope>
</reference>
<comment type="cofactor">
    <cofactor evidence="2">
        <name>a divalent metal cation</name>
        <dbReference type="ChEBI" id="CHEBI:60240"/>
    </cofactor>
</comment>
<dbReference type="InterPro" id="IPR006941">
    <property type="entry name" value="RNase_CAF1"/>
</dbReference>
<evidence type="ECO:0000256" key="4">
    <source>
        <dbReference type="ARBA" id="ARBA00004496"/>
    </source>
</evidence>
<dbReference type="GO" id="GO:0005634">
    <property type="term" value="C:nucleus"/>
    <property type="evidence" value="ECO:0007669"/>
    <property type="project" value="UniProtKB-SubCell"/>
</dbReference>
<evidence type="ECO:0000256" key="13">
    <source>
        <dbReference type="ARBA" id="ARBA00022884"/>
    </source>
</evidence>
<dbReference type="AlphaFoldDB" id="V4KS23"/>
<comment type="subcellular location">
    <subcellularLocation>
        <location evidence="4">Cytoplasm</location>
    </subcellularLocation>
    <subcellularLocation>
        <location evidence="3">Nucleus</location>
    </subcellularLocation>
</comment>
<evidence type="ECO:0000256" key="11">
    <source>
        <dbReference type="ARBA" id="ARBA00022801"/>
    </source>
</evidence>
<dbReference type="SUPFAM" id="SSF53098">
    <property type="entry name" value="Ribonuclease H-like"/>
    <property type="match status" value="1"/>
</dbReference>
<dbReference type="InterPro" id="IPR036397">
    <property type="entry name" value="RNaseH_sf"/>
</dbReference>
<evidence type="ECO:0000256" key="1">
    <source>
        <dbReference type="ARBA" id="ARBA00001663"/>
    </source>
</evidence>
<dbReference type="eggNOG" id="KOG0304">
    <property type="taxonomic scope" value="Eukaryota"/>
</dbReference>
<dbReference type="Gene3D" id="3.30.420.10">
    <property type="entry name" value="Ribonuclease H-like superfamily/Ribonuclease H"/>
    <property type="match status" value="1"/>
</dbReference>
<evidence type="ECO:0000256" key="14">
    <source>
        <dbReference type="ARBA" id="ARBA00023015"/>
    </source>
</evidence>
<organism evidence="18 19">
    <name type="scientific">Eutrema salsugineum</name>
    <name type="common">Saltwater cress</name>
    <name type="synonym">Sisymbrium salsugineum</name>
    <dbReference type="NCBI Taxonomy" id="72664"/>
    <lineage>
        <taxon>Eukaryota</taxon>
        <taxon>Viridiplantae</taxon>
        <taxon>Streptophyta</taxon>
        <taxon>Embryophyta</taxon>
        <taxon>Tracheophyta</taxon>
        <taxon>Spermatophyta</taxon>
        <taxon>Magnoliopsida</taxon>
        <taxon>eudicotyledons</taxon>
        <taxon>Gunneridae</taxon>
        <taxon>Pentapetalae</taxon>
        <taxon>rosids</taxon>
        <taxon>malvids</taxon>
        <taxon>Brassicales</taxon>
        <taxon>Brassicaceae</taxon>
        <taxon>Eutremeae</taxon>
        <taxon>Eutrema</taxon>
    </lineage>
</organism>
<dbReference type="GO" id="GO:0030014">
    <property type="term" value="C:CCR4-NOT complex"/>
    <property type="evidence" value="ECO:0007669"/>
    <property type="project" value="InterPro"/>
</dbReference>
<evidence type="ECO:0000256" key="17">
    <source>
        <dbReference type="ARBA" id="ARBA00025148"/>
    </source>
</evidence>
<comment type="function">
    <text evidence="17">Ubiquitous transcription factor required for a diverse set of processes. It is a component of the CCR4 complex involved in the control of gene expression.</text>
</comment>
<dbReference type="GO" id="GO:0046872">
    <property type="term" value="F:metal ion binding"/>
    <property type="evidence" value="ECO:0007669"/>
    <property type="project" value="UniProtKB-KW"/>
</dbReference>
<evidence type="ECO:0000313" key="19">
    <source>
        <dbReference type="Proteomes" id="UP000030689"/>
    </source>
</evidence>
<keyword evidence="12" id="KW-0269">Exonuclease</keyword>
<comment type="similarity">
    <text evidence="5">Belongs to the CAF1 family.</text>
</comment>
<keyword evidence="14" id="KW-0805">Transcription regulation</keyword>
<protein>
    <recommendedName>
        <fullName evidence="7">poly(A)-specific ribonuclease</fullName>
        <ecNumber evidence="7">3.1.13.4</ecNumber>
    </recommendedName>
</protein>
<dbReference type="STRING" id="72664.V4KS23"/>
<comment type="subunit">
    <text evidence="6">Component of the CCR4-NOT complex, at least composed of CRR4 and CAF1 proteins.</text>
</comment>
<dbReference type="OMA" id="MLAGHKS"/>
<keyword evidence="13" id="KW-0694">RNA-binding</keyword>
<keyword evidence="19" id="KW-1185">Reference proteome</keyword>
<evidence type="ECO:0000256" key="16">
    <source>
        <dbReference type="ARBA" id="ARBA00023242"/>
    </source>
</evidence>
<dbReference type="Proteomes" id="UP000030689">
    <property type="component" value="Unassembled WGS sequence"/>
</dbReference>
<evidence type="ECO:0000313" key="18">
    <source>
        <dbReference type="EMBL" id="ESQ34074.1"/>
    </source>
</evidence>
<dbReference type="OrthoDB" id="696953at2759"/>
<evidence type="ECO:0000256" key="6">
    <source>
        <dbReference type="ARBA" id="ARBA00011757"/>
    </source>
</evidence>
<dbReference type="EMBL" id="KI517683">
    <property type="protein sequence ID" value="ESQ34074.1"/>
    <property type="molecule type" value="Genomic_DNA"/>
</dbReference>
<dbReference type="KEGG" id="eus:EUTSA_v10009426mg"/>
<evidence type="ECO:0000256" key="2">
    <source>
        <dbReference type="ARBA" id="ARBA00001968"/>
    </source>
</evidence>
<proteinExistence type="inferred from homology"/>
<dbReference type="PANTHER" id="PTHR10797">
    <property type="entry name" value="CCR4-NOT TRANSCRIPTION COMPLEX SUBUNIT"/>
    <property type="match status" value="1"/>
</dbReference>
<evidence type="ECO:0000256" key="12">
    <source>
        <dbReference type="ARBA" id="ARBA00022839"/>
    </source>
</evidence>
<gene>
    <name evidence="18" type="ORF">EUTSA_v10009426mg</name>
</gene>
<evidence type="ECO:0000256" key="7">
    <source>
        <dbReference type="ARBA" id="ARBA00012161"/>
    </source>
</evidence>
<keyword evidence="15" id="KW-0804">Transcription</keyword>
<sequence length="284" mass="33220">MDKSCREIWYWNKKEEMILIRECLRTCAFIVIDAEFPGCLKETPMEASDEIRHRNMIFNVDKTKLIQLGFTLVDNQGRTFGTWEVNFCDFDETKDEKNYKSIDFLRRNGLNLKKIREEGIGIDEFFAEFTQILKNKDKKMTWITFDGSYDMAYLLKGLTGGKPFPETSECFAETVEKFLGAHFDVKKMAADLYKGMTIRYGLQRLADELQIRRVGEAHHAGSDSELTARIFVRMALSLDQHKKRMCLREQQLRREQELLKLARRPVMFGAYPTLGGYYVVPVLR</sequence>
<keyword evidence="9" id="KW-0540">Nuclease</keyword>
<keyword evidence="16" id="KW-0539">Nucleus</keyword>
<evidence type="ECO:0000256" key="10">
    <source>
        <dbReference type="ARBA" id="ARBA00022723"/>
    </source>
</evidence>
<dbReference type="GO" id="GO:0005737">
    <property type="term" value="C:cytoplasm"/>
    <property type="evidence" value="ECO:0007669"/>
    <property type="project" value="UniProtKB-SubCell"/>
</dbReference>
<dbReference type="GO" id="GO:0004535">
    <property type="term" value="F:poly(A)-specific ribonuclease activity"/>
    <property type="evidence" value="ECO:0007669"/>
    <property type="project" value="UniProtKB-EC"/>
</dbReference>
<evidence type="ECO:0000256" key="8">
    <source>
        <dbReference type="ARBA" id="ARBA00022490"/>
    </source>
</evidence>
<dbReference type="InterPro" id="IPR012337">
    <property type="entry name" value="RNaseH-like_sf"/>
</dbReference>
<comment type="catalytic activity">
    <reaction evidence="1">
        <text>Exonucleolytic cleavage of poly(A) to 5'-AMP.</text>
        <dbReference type="EC" id="3.1.13.4"/>
    </reaction>
</comment>
<name>V4KS23_EUTSA</name>
<evidence type="ECO:0000256" key="15">
    <source>
        <dbReference type="ARBA" id="ARBA00023163"/>
    </source>
</evidence>
<dbReference type="Pfam" id="PF04857">
    <property type="entry name" value="CAF1"/>
    <property type="match status" value="1"/>
</dbReference>
<keyword evidence="8" id="KW-0963">Cytoplasm</keyword>
<dbReference type="Gramene" id="ESQ34074">
    <property type="protein sequence ID" value="ESQ34074"/>
    <property type="gene ID" value="EUTSA_v10009426mg"/>
</dbReference>
<accession>V4KS23</accession>